<dbReference type="CDD" id="cd00096">
    <property type="entry name" value="Ig"/>
    <property type="match status" value="1"/>
</dbReference>
<keyword evidence="2" id="KW-0393">Immunoglobulin domain</keyword>
<organism evidence="5 6">
    <name type="scientific">Mytilus coruscus</name>
    <name type="common">Sea mussel</name>
    <dbReference type="NCBI Taxonomy" id="42192"/>
    <lineage>
        <taxon>Eukaryota</taxon>
        <taxon>Metazoa</taxon>
        <taxon>Spiralia</taxon>
        <taxon>Lophotrochozoa</taxon>
        <taxon>Mollusca</taxon>
        <taxon>Bivalvia</taxon>
        <taxon>Autobranchia</taxon>
        <taxon>Pteriomorphia</taxon>
        <taxon>Mytilida</taxon>
        <taxon>Mytiloidea</taxon>
        <taxon>Mytilidae</taxon>
        <taxon>Mytilinae</taxon>
        <taxon>Mytilus</taxon>
    </lineage>
</organism>
<accession>A0A6J8BUS8</accession>
<feature type="compositionally biased region" description="Gly residues" evidence="3">
    <location>
        <begin position="154"/>
        <end position="163"/>
    </location>
</feature>
<dbReference type="InterPro" id="IPR036179">
    <property type="entry name" value="Ig-like_dom_sf"/>
</dbReference>
<feature type="domain" description="Ig-like" evidence="4">
    <location>
        <begin position="333"/>
        <end position="420"/>
    </location>
</feature>
<dbReference type="GO" id="GO:0030020">
    <property type="term" value="F:extracellular matrix structural constituent conferring tensile strength"/>
    <property type="evidence" value="ECO:0007669"/>
    <property type="project" value="TreeGrafter"/>
</dbReference>
<dbReference type="PROSITE" id="PS50835">
    <property type="entry name" value="IG_LIKE"/>
    <property type="match status" value="1"/>
</dbReference>
<dbReference type="SMART" id="SM00409">
    <property type="entry name" value="IG"/>
    <property type="match status" value="1"/>
</dbReference>
<dbReference type="PANTHER" id="PTHR24023">
    <property type="entry name" value="COLLAGEN ALPHA"/>
    <property type="match status" value="1"/>
</dbReference>
<feature type="compositionally biased region" description="Basic and acidic residues" evidence="3">
    <location>
        <begin position="117"/>
        <end position="128"/>
    </location>
</feature>
<dbReference type="GO" id="GO:0005615">
    <property type="term" value="C:extracellular space"/>
    <property type="evidence" value="ECO:0007669"/>
    <property type="project" value="TreeGrafter"/>
</dbReference>
<dbReference type="Pfam" id="PF13927">
    <property type="entry name" value="Ig_3"/>
    <property type="match status" value="1"/>
</dbReference>
<dbReference type="AlphaFoldDB" id="A0A6J8BUS8"/>
<evidence type="ECO:0000259" key="4">
    <source>
        <dbReference type="PROSITE" id="PS50835"/>
    </source>
</evidence>
<feature type="compositionally biased region" description="Low complexity" evidence="3">
    <location>
        <begin position="227"/>
        <end position="240"/>
    </location>
</feature>
<dbReference type="InterPro" id="IPR003598">
    <property type="entry name" value="Ig_sub2"/>
</dbReference>
<dbReference type="InterPro" id="IPR050149">
    <property type="entry name" value="Collagen_superfamily"/>
</dbReference>
<dbReference type="GO" id="GO:0030198">
    <property type="term" value="P:extracellular matrix organization"/>
    <property type="evidence" value="ECO:0007669"/>
    <property type="project" value="TreeGrafter"/>
</dbReference>
<gene>
    <name evidence="5" type="ORF">MCOR_22382</name>
</gene>
<dbReference type="SMART" id="SM00408">
    <property type="entry name" value="IGc2"/>
    <property type="match status" value="1"/>
</dbReference>
<dbReference type="Proteomes" id="UP000507470">
    <property type="component" value="Unassembled WGS sequence"/>
</dbReference>
<dbReference type="InterPro" id="IPR003599">
    <property type="entry name" value="Ig_sub"/>
</dbReference>
<dbReference type="GO" id="GO:0031012">
    <property type="term" value="C:extracellular matrix"/>
    <property type="evidence" value="ECO:0007669"/>
    <property type="project" value="TreeGrafter"/>
</dbReference>
<evidence type="ECO:0000313" key="5">
    <source>
        <dbReference type="EMBL" id="CAC5387001.1"/>
    </source>
</evidence>
<evidence type="ECO:0000256" key="1">
    <source>
        <dbReference type="ARBA" id="ARBA00023157"/>
    </source>
</evidence>
<evidence type="ECO:0000256" key="2">
    <source>
        <dbReference type="ARBA" id="ARBA00023319"/>
    </source>
</evidence>
<keyword evidence="1" id="KW-1015">Disulfide bond</keyword>
<evidence type="ECO:0000256" key="3">
    <source>
        <dbReference type="SAM" id="MobiDB-lite"/>
    </source>
</evidence>
<name>A0A6J8BUS8_MYTCO</name>
<evidence type="ECO:0000313" key="6">
    <source>
        <dbReference type="Proteomes" id="UP000507470"/>
    </source>
</evidence>
<keyword evidence="6" id="KW-1185">Reference proteome</keyword>
<dbReference type="InterPro" id="IPR013783">
    <property type="entry name" value="Ig-like_fold"/>
</dbReference>
<dbReference type="PANTHER" id="PTHR24023:SF1109">
    <property type="entry name" value="COLLAGEN ALPHA-4(IV) CHAIN-LIKE"/>
    <property type="match status" value="1"/>
</dbReference>
<proteinExistence type="predicted"/>
<dbReference type="InterPro" id="IPR008160">
    <property type="entry name" value="Collagen"/>
</dbReference>
<dbReference type="InterPro" id="IPR007110">
    <property type="entry name" value="Ig-like_dom"/>
</dbReference>
<sequence>MSKGSGWSYLNSIIMIMSPEESKSPWLPTLLIFTVIQASAFVSVTVLQFCALDDIEDIDIGLENRIKSWTLSQERYKRETHDKRFLNGILTDLLLQQEKILAQHCVHKDQPCQPGDNGDKGKQGDKGGKGQPGPTGRKGDQGPNGLPGQKGEIGSNGGQGEKGLPGDVGDIGPQGPKGMKGDPGPRGFKGQDGLQGLQGQKGEIGLPGLKGDPGLSGEIGMNGDRGLPGPKGLPGSKGEPGPMGPPGKDSKMLQDGCECLKPPKLTNNSAHHVYVYGSNNLIPCFFTGNPKPTITVTKVTNDGSSAGTRYRCVATNSVGSAEYYVNVELGKPPKMMITPTDLSLGQGLTVELACSASGKPKPEIFFYHDSNLVNTTSRYFVNDGHLTIRNTVPGDSGNYYCFAKNKLGDAQSVSWKLTIS</sequence>
<dbReference type="OrthoDB" id="5983381at2759"/>
<protein>
    <recommendedName>
        <fullName evidence="4">Ig-like domain-containing protein</fullName>
    </recommendedName>
</protein>
<dbReference type="EMBL" id="CACVKT020003954">
    <property type="protein sequence ID" value="CAC5387001.1"/>
    <property type="molecule type" value="Genomic_DNA"/>
</dbReference>
<dbReference type="Gene3D" id="2.60.40.10">
    <property type="entry name" value="Immunoglobulins"/>
    <property type="match status" value="1"/>
</dbReference>
<reference evidence="5 6" key="1">
    <citation type="submission" date="2020-06" db="EMBL/GenBank/DDBJ databases">
        <authorList>
            <person name="Li R."/>
            <person name="Bekaert M."/>
        </authorList>
    </citation>
    <scope>NUCLEOTIDE SEQUENCE [LARGE SCALE GENOMIC DNA]</scope>
    <source>
        <strain evidence="6">wild</strain>
    </source>
</reference>
<dbReference type="FunFam" id="2.60.40.10:FF:000032">
    <property type="entry name" value="palladin isoform X1"/>
    <property type="match status" value="1"/>
</dbReference>
<feature type="compositionally biased region" description="Low complexity" evidence="3">
    <location>
        <begin position="191"/>
        <end position="201"/>
    </location>
</feature>
<feature type="region of interest" description="Disordered" evidence="3">
    <location>
        <begin position="109"/>
        <end position="253"/>
    </location>
</feature>
<dbReference type="Pfam" id="PF01391">
    <property type="entry name" value="Collagen"/>
    <property type="match status" value="2"/>
</dbReference>
<dbReference type="SUPFAM" id="SSF48726">
    <property type="entry name" value="Immunoglobulin"/>
    <property type="match status" value="2"/>
</dbReference>